<dbReference type="InParanoid" id="K1QIZ4"/>
<accession>K1QIZ4</accession>
<dbReference type="AlphaFoldDB" id="K1QIZ4"/>
<feature type="region of interest" description="Disordered" evidence="1">
    <location>
        <begin position="219"/>
        <end position="412"/>
    </location>
</feature>
<name>K1QIZ4_MAGGI</name>
<dbReference type="InterPro" id="IPR051494">
    <property type="entry name" value="BSD_domain-containing"/>
</dbReference>
<gene>
    <name evidence="2" type="ORF">CGI_10008950</name>
</gene>
<reference evidence="2" key="1">
    <citation type="journal article" date="2012" name="Nature">
        <title>The oyster genome reveals stress adaptation and complexity of shell formation.</title>
        <authorList>
            <person name="Zhang G."/>
            <person name="Fang X."/>
            <person name="Guo X."/>
            <person name="Li L."/>
            <person name="Luo R."/>
            <person name="Xu F."/>
            <person name="Yang P."/>
            <person name="Zhang L."/>
            <person name="Wang X."/>
            <person name="Qi H."/>
            <person name="Xiong Z."/>
            <person name="Que H."/>
            <person name="Xie Y."/>
            <person name="Holland P.W."/>
            <person name="Paps J."/>
            <person name="Zhu Y."/>
            <person name="Wu F."/>
            <person name="Chen Y."/>
            <person name="Wang J."/>
            <person name="Peng C."/>
            <person name="Meng J."/>
            <person name="Yang L."/>
            <person name="Liu J."/>
            <person name="Wen B."/>
            <person name="Zhang N."/>
            <person name="Huang Z."/>
            <person name="Zhu Q."/>
            <person name="Feng Y."/>
            <person name="Mount A."/>
            <person name="Hedgecock D."/>
            <person name="Xu Z."/>
            <person name="Liu Y."/>
            <person name="Domazet-Loso T."/>
            <person name="Du Y."/>
            <person name="Sun X."/>
            <person name="Zhang S."/>
            <person name="Liu B."/>
            <person name="Cheng P."/>
            <person name="Jiang X."/>
            <person name="Li J."/>
            <person name="Fan D."/>
            <person name="Wang W."/>
            <person name="Fu W."/>
            <person name="Wang T."/>
            <person name="Wang B."/>
            <person name="Zhang J."/>
            <person name="Peng Z."/>
            <person name="Li Y."/>
            <person name="Li N."/>
            <person name="Wang J."/>
            <person name="Chen M."/>
            <person name="He Y."/>
            <person name="Tan F."/>
            <person name="Song X."/>
            <person name="Zheng Q."/>
            <person name="Huang R."/>
            <person name="Yang H."/>
            <person name="Du X."/>
            <person name="Chen L."/>
            <person name="Yang M."/>
            <person name="Gaffney P.M."/>
            <person name="Wang S."/>
            <person name="Luo L."/>
            <person name="She Z."/>
            <person name="Ming Y."/>
            <person name="Huang W."/>
            <person name="Zhang S."/>
            <person name="Huang B."/>
            <person name="Zhang Y."/>
            <person name="Qu T."/>
            <person name="Ni P."/>
            <person name="Miao G."/>
            <person name="Wang J."/>
            <person name="Wang Q."/>
            <person name="Steinberg C.E."/>
            <person name="Wang H."/>
            <person name="Li N."/>
            <person name="Qian L."/>
            <person name="Zhang G."/>
            <person name="Li Y."/>
            <person name="Yang H."/>
            <person name="Liu X."/>
            <person name="Wang J."/>
            <person name="Yin Y."/>
            <person name="Wang J."/>
        </authorList>
    </citation>
    <scope>NUCLEOTIDE SEQUENCE [LARGE SCALE GENOMIC DNA]</scope>
    <source>
        <strain evidence="2">05x7-T-G4-1.051#20</strain>
    </source>
</reference>
<feature type="compositionally biased region" description="Basic and acidic residues" evidence="1">
    <location>
        <begin position="239"/>
        <end position="261"/>
    </location>
</feature>
<protein>
    <submittedName>
        <fullName evidence="2">BSD domain-containing protein 1</fullName>
    </submittedName>
</protein>
<evidence type="ECO:0000256" key="1">
    <source>
        <dbReference type="SAM" id="MobiDB-lite"/>
    </source>
</evidence>
<dbReference type="PANTHER" id="PTHR16019">
    <property type="entry name" value="SYNAPSE-ASSOCIATED PROTEIN"/>
    <property type="match status" value="1"/>
</dbReference>
<dbReference type="PANTHER" id="PTHR16019:SF5">
    <property type="entry name" value="BSD DOMAIN-CONTAINING PROTEIN 1"/>
    <property type="match status" value="1"/>
</dbReference>
<sequence>MLYSCVDVKSNVSSNEKGEDGGWWGSWINVAKEKSKAALEMVQKDLAEYTCTMSTDTSKAVAKTSDKLKETLKAENTSVAKDRFKTGVTSFLEGLSKALVIEAEDKEEPVATPIRSEAVYDRAKARLHAIQVDPETYCSEPSGSKERYQEWQKSFDIDKYKGEVSELLVSKVELRAFYTKLVPAEISHADFWKRYFYKVHQLQQDEARKLALMKRAEQAQKKEDSISWEDDWSGDEESAPEKVSRKQELSERLSPAEKTETTENIPVSGNRSTHENQVSHPHQETDKETPHEIKQGTVDLPQVEEDSSVAEPPAQENLKQSVEEEHINERVTVPESENQDSEITSPSPSGVTNVQEMASIVKDSTSDQSEPDMPEKEVKTKDKGDIVLVNPDRVTPSSDSNKENSTDDDWERDFDVELTEEELKAADEIAKKLNLSAADYTTIAGEMDEDWESWE</sequence>
<dbReference type="Gene3D" id="1.10.3970.10">
    <property type="entry name" value="BSD domain"/>
    <property type="match status" value="1"/>
</dbReference>
<evidence type="ECO:0000313" key="2">
    <source>
        <dbReference type="EMBL" id="EKC28860.1"/>
    </source>
</evidence>
<dbReference type="SUPFAM" id="SSF140383">
    <property type="entry name" value="BSD domain-like"/>
    <property type="match status" value="1"/>
</dbReference>
<dbReference type="PROSITE" id="PS50858">
    <property type="entry name" value="BSD"/>
    <property type="match status" value="1"/>
</dbReference>
<dbReference type="HOGENOM" id="CLU_053864_0_0_1"/>
<feature type="compositionally biased region" description="Acidic residues" evidence="1">
    <location>
        <begin position="226"/>
        <end position="238"/>
    </location>
</feature>
<feature type="compositionally biased region" description="Basic and acidic residues" evidence="1">
    <location>
        <begin position="281"/>
        <end position="294"/>
    </location>
</feature>
<feature type="compositionally biased region" description="Polar residues" evidence="1">
    <location>
        <begin position="341"/>
        <end position="368"/>
    </location>
</feature>
<dbReference type="InterPro" id="IPR035925">
    <property type="entry name" value="BSD_dom_sf"/>
</dbReference>
<dbReference type="GO" id="GO:0005737">
    <property type="term" value="C:cytoplasm"/>
    <property type="evidence" value="ECO:0007669"/>
    <property type="project" value="TreeGrafter"/>
</dbReference>
<dbReference type="InterPro" id="IPR005607">
    <property type="entry name" value="BSD_dom"/>
</dbReference>
<organism evidence="2">
    <name type="scientific">Magallana gigas</name>
    <name type="common">Pacific oyster</name>
    <name type="synonym">Crassostrea gigas</name>
    <dbReference type="NCBI Taxonomy" id="29159"/>
    <lineage>
        <taxon>Eukaryota</taxon>
        <taxon>Metazoa</taxon>
        <taxon>Spiralia</taxon>
        <taxon>Lophotrochozoa</taxon>
        <taxon>Mollusca</taxon>
        <taxon>Bivalvia</taxon>
        <taxon>Autobranchia</taxon>
        <taxon>Pteriomorphia</taxon>
        <taxon>Ostreida</taxon>
        <taxon>Ostreoidea</taxon>
        <taxon>Ostreidae</taxon>
        <taxon>Magallana</taxon>
    </lineage>
</organism>
<dbReference type="SMART" id="SM00751">
    <property type="entry name" value="BSD"/>
    <property type="match status" value="1"/>
</dbReference>
<feature type="compositionally biased region" description="Polar residues" evidence="1">
    <location>
        <begin position="262"/>
        <end position="280"/>
    </location>
</feature>
<dbReference type="EMBL" id="JH818309">
    <property type="protein sequence ID" value="EKC28860.1"/>
    <property type="molecule type" value="Genomic_DNA"/>
</dbReference>
<proteinExistence type="predicted"/>
<feature type="compositionally biased region" description="Basic and acidic residues" evidence="1">
    <location>
        <begin position="373"/>
        <end position="385"/>
    </location>
</feature>
<dbReference type="Pfam" id="PF03909">
    <property type="entry name" value="BSD"/>
    <property type="match status" value="1"/>
</dbReference>